<name>A0AA36J7N0_9DINO</name>
<accession>A0AA36J7N0</accession>
<sequence length="117" mass="13021">MRPCILRSITYQDFTLVLEVLASTRQLPDWSQRCAWRDELDIRAGQLERISLQFDTTKRSLDAANEELQWQATSAEALRIRLADVLRATAAEVGHGNALHTHCTAVFAGAPKSGSLV</sequence>
<dbReference type="Proteomes" id="UP001178507">
    <property type="component" value="Unassembled WGS sequence"/>
</dbReference>
<organism evidence="1 2">
    <name type="scientific">Effrenium voratum</name>
    <dbReference type="NCBI Taxonomy" id="2562239"/>
    <lineage>
        <taxon>Eukaryota</taxon>
        <taxon>Sar</taxon>
        <taxon>Alveolata</taxon>
        <taxon>Dinophyceae</taxon>
        <taxon>Suessiales</taxon>
        <taxon>Symbiodiniaceae</taxon>
        <taxon>Effrenium</taxon>
    </lineage>
</organism>
<dbReference type="EMBL" id="CAUJNA010003380">
    <property type="protein sequence ID" value="CAJ1400676.1"/>
    <property type="molecule type" value="Genomic_DNA"/>
</dbReference>
<evidence type="ECO:0000313" key="1">
    <source>
        <dbReference type="EMBL" id="CAJ1400676.1"/>
    </source>
</evidence>
<comment type="caution">
    <text evidence="1">The sequence shown here is derived from an EMBL/GenBank/DDBJ whole genome shotgun (WGS) entry which is preliminary data.</text>
</comment>
<proteinExistence type="predicted"/>
<dbReference type="AlphaFoldDB" id="A0AA36J7N0"/>
<keyword evidence="2" id="KW-1185">Reference proteome</keyword>
<protein>
    <submittedName>
        <fullName evidence="1">Uncharacterized protein</fullName>
    </submittedName>
</protein>
<gene>
    <name evidence="1" type="ORF">EVOR1521_LOCUS23975</name>
</gene>
<reference evidence="1" key="1">
    <citation type="submission" date="2023-08" db="EMBL/GenBank/DDBJ databases">
        <authorList>
            <person name="Chen Y."/>
            <person name="Shah S."/>
            <person name="Dougan E. K."/>
            <person name="Thang M."/>
            <person name="Chan C."/>
        </authorList>
    </citation>
    <scope>NUCLEOTIDE SEQUENCE</scope>
</reference>
<evidence type="ECO:0000313" key="2">
    <source>
        <dbReference type="Proteomes" id="UP001178507"/>
    </source>
</evidence>